<evidence type="ECO:0000313" key="2">
    <source>
        <dbReference type="Proteomes" id="UP001060215"/>
    </source>
</evidence>
<reference evidence="1 2" key="1">
    <citation type="journal article" date="2022" name="Plant J.">
        <title>Chromosome-level genome of Camellia lanceoleosa provides a valuable resource for understanding genome evolution and self-incompatibility.</title>
        <authorList>
            <person name="Gong W."/>
            <person name="Xiao S."/>
            <person name="Wang L."/>
            <person name="Liao Z."/>
            <person name="Chang Y."/>
            <person name="Mo W."/>
            <person name="Hu G."/>
            <person name="Li W."/>
            <person name="Zhao G."/>
            <person name="Zhu H."/>
            <person name="Hu X."/>
            <person name="Ji K."/>
            <person name="Xiang X."/>
            <person name="Song Q."/>
            <person name="Yuan D."/>
            <person name="Jin S."/>
            <person name="Zhang L."/>
        </authorList>
    </citation>
    <scope>NUCLEOTIDE SEQUENCE [LARGE SCALE GENOMIC DNA]</scope>
    <source>
        <strain evidence="1">SQ_2022a</strain>
    </source>
</reference>
<name>A0ACC0HIJ9_9ERIC</name>
<protein>
    <submittedName>
        <fullName evidence="1">Uncharacterized protein</fullName>
    </submittedName>
</protein>
<evidence type="ECO:0000313" key="1">
    <source>
        <dbReference type="EMBL" id="KAI8013397.1"/>
    </source>
</evidence>
<dbReference type="EMBL" id="CM045761">
    <property type="protein sequence ID" value="KAI8013397.1"/>
    <property type="molecule type" value="Genomic_DNA"/>
</dbReference>
<proteinExistence type="predicted"/>
<organism evidence="1 2">
    <name type="scientific">Camellia lanceoleosa</name>
    <dbReference type="NCBI Taxonomy" id="1840588"/>
    <lineage>
        <taxon>Eukaryota</taxon>
        <taxon>Viridiplantae</taxon>
        <taxon>Streptophyta</taxon>
        <taxon>Embryophyta</taxon>
        <taxon>Tracheophyta</taxon>
        <taxon>Spermatophyta</taxon>
        <taxon>Magnoliopsida</taxon>
        <taxon>eudicotyledons</taxon>
        <taxon>Gunneridae</taxon>
        <taxon>Pentapetalae</taxon>
        <taxon>asterids</taxon>
        <taxon>Ericales</taxon>
        <taxon>Theaceae</taxon>
        <taxon>Camellia</taxon>
    </lineage>
</organism>
<sequence length="87" mass="9555">MVSGGIRMGTPALTSRSFAEEDLVNVVEFFDATVKLALKIKADTKGTKLKEFVSTMKSDAYMSEIAKLFHEVEEYAKQFPTTDGGSL</sequence>
<gene>
    <name evidence="1" type="ORF">LOK49_LG05G03172</name>
</gene>
<dbReference type="Proteomes" id="UP001060215">
    <property type="component" value="Chromosome 4"/>
</dbReference>
<comment type="caution">
    <text evidence="1">The sequence shown here is derived from an EMBL/GenBank/DDBJ whole genome shotgun (WGS) entry which is preliminary data.</text>
</comment>
<keyword evidence="2" id="KW-1185">Reference proteome</keyword>
<accession>A0ACC0HIJ9</accession>